<name>A0ABW0TV69_9BACL</name>
<dbReference type="RefSeq" id="WP_381442785.1">
    <property type="nucleotide sequence ID" value="NZ_JBHSNP010000010.1"/>
</dbReference>
<dbReference type="Proteomes" id="UP001596071">
    <property type="component" value="Unassembled WGS sequence"/>
</dbReference>
<sequence>MAYMLSVRNMTMMVMNVLMVMLVAMVATLVAVLMAMLAAMLVAMLVPAMNFFCISHIYPPFSKTLSRVC</sequence>
<evidence type="ECO:0000313" key="1">
    <source>
        <dbReference type="EMBL" id="MFC5602627.1"/>
    </source>
</evidence>
<comment type="caution">
    <text evidence="1">The sequence shown here is derived from an EMBL/GenBank/DDBJ whole genome shotgun (WGS) entry which is preliminary data.</text>
</comment>
<evidence type="ECO:0000313" key="2">
    <source>
        <dbReference type="Proteomes" id="UP001596071"/>
    </source>
</evidence>
<keyword evidence="2" id="KW-1185">Reference proteome</keyword>
<reference evidence="2" key="1">
    <citation type="journal article" date="2019" name="Int. J. Syst. Evol. Microbiol.">
        <title>The Global Catalogue of Microorganisms (GCM) 10K type strain sequencing project: providing services to taxonomists for standard genome sequencing and annotation.</title>
        <authorList>
            <consortium name="The Broad Institute Genomics Platform"/>
            <consortium name="The Broad Institute Genome Sequencing Center for Infectious Disease"/>
            <person name="Wu L."/>
            <person name="Ma J."/>
        </authorList>
    </citation>
    <scope>NUCLEOTIDE SEQUENCE [LARGE SCALE GENOMIC DNA]</scope>
    <source>
        <strain evidence="2">KACC 11299</strain>
    </source>
</reference>
<protein>
    <submittedName>
        <fullName evidence="1">Uncharacterized protein</fullName>
    </submittedName>
</protein>
<gene>
    <name evidence="1" type="ORF">ACFPTP_05300</name>
</gene>
<organism evidence="1 2">
    <name type="scientific">Sporosarcina koreensis</name>
    <dbReference type="NCBI Taxonomy" id="334735"/>
    <lineage>
        <taxon>Bacteria</taxon>
        <taxon>Bacillati</taxon>
        <taxon>Bacillota</taxon>
        <taxon>Bacilli</taxon>
        <taxon>Bacillales</taxon>
        <taxon>Caryophanaceae</taxon>
        <taxon>Sporosarcina</taxon>
    </lineage>
</organism>
<accession>A0ABW0TV69</accession>
<dbReference type="EMBL" id="JBHSNP010000010">
    <property type="protein sequence ID" value="MFC5602627.1"/>
    <property type="molecule type" value="Genomic_DNA"/>
</dbReference>
<proteinExistence type="predicted"/>